<name>A0A8J6PK08_9FIRM</name>
<gene>
    <name evidence="2" type="ORF">H8702_08335</name>
</gene>
<organism evidence="2 3">
    <name type="scientific">Massiliimalia timonensis</name>
    <dbReference type="NCBI Taxonomy" id="1987501"/>
    <lineage>
        <taxon>Bacteria</taxon>
        <taxon>Bacillati</taxon>
        <taxon>Bacillota</taxon>
        <taxon>Clostridia</taxon>
        <taxon>Eubacteriales</taxon>
        <taxon>Oscillospiraceae</taxon>
        <taxon>Massiliimalia</taxon>
    </lineage>
</organism>
<keyword evidence="3" id="KW-1185">Reference proteome</keyword>
<feature type="transmembrane region" description="Helical" evidence="1">
    <location>
        <begin position="169"/>
        <end position="192"/>
    </location>
</feature>
<evidence type="ECO:0000313" key="2">
    <source>
        <dbReference type="EMBL" id="MBC8611120.1"/>
    </source>
</evidence>
<protein>
    <submittedName>
        <fullName evidence="2">Uncharacterized protein</fullName>
    </submittedName>
</protein>
<accession>A0A8J6PK08</accession>
<sequence length="335" mass="38589">MRRFFYFVLLVPICWLCLRWVWELACESAGVKRQRVWRYLHGVHVSSRRGKRTARWLERRSPNPKRTRKLLYFYYIGMAPAILCAFFAFVGTSTRLFDPILRFGAVVFPVLALVSVVAKICYGKRHPGSVVNQGNWNAFKEYLAYLRHRANRDGVRPFQKKHGGGMAKYIAVCVLKVAVAAGVLAGLFFLLVNLGTPKTPATAQQAWEMLTEQRYEPCDITEQCQNAWNAEQVLEQAVSVEGGGLRFDFYVMTDSKSAVSLWRQYNAHIRQNRYSRPNVEFQEKLANYQIYTIEANGEYTVNMRVDHTVVYAYCEEEEIGILQNMLKQIGYFGGS</sequence>
<dbReference type="AlphaFoldDB" id="A0A8J6PK08"/>
<feature type="transmembrane region" description="Helical" evidence="1">
    <location>
        <begin position="70"/>
        <end position="91"/>
    </location>
</feature>
<dbReference type="Proteomes" id="UP000632659">
    <property type="component" value="Unassembled WGS sequence"/>
</dbReference>
<evidence type="ECO:0000256" key="1">
    <source>
        <dbReference type="SAM" id="Phobius"/>
    </source>
</evidence>
<keyword evidence="1" id="KW-0472">Membrane</keyword>
<evidence type="ECO:0000313" key="3">
    <source>
        <dbReference type="Proteomes" id="UP000632659"/>
    </source>
</evidence>
<reference evidence="2" key="1">
    <citation type="submission" date="2020-08" db="EMBL/GenBank/DDBJ databases">
        <title>Genome public.</title>
        <authorList>
            <person name="Liu C."/>
            <person name="Sun Q."/>
        </authorList>
    </citation>
    <scope>NUCLEOTIDE SEQUENCE</scope>
    <source>
        <strain evidence="2">NSJ-15</strain>
    </source>
</reference>
<dbReference type="RefSeq" id="WP_154825652.1">
    <property type="nucleotide sequence ID" value="NZ_JACRTL010000004.1"/>
</dbReference>
<comment type="caution">
    <text evidence="2">The sequence shown here is derived from an EMBL/GenBank/DDBJ whole genome shotgun (WGS) entry which is preliminary data.</text>
</comment>
<feature type="transmembrane region" description="Helical" evidence="1">
    <location>
        <begin position="6"/>
        <end position="25"/>
    </location>
</feature>
<proteinExistence type="predicted"/>
<feature type="transmembrane region" description="Helical" evidence="1">
    <location>
        <begin position="103"/>
        <end position="122"/>
    </location>
</feature>
<dbReference type="EMBL" id="JACRTL010000004">
    <property type="protein sequence ID" value="MBC8611120.1"/>
    <property type="molecule type" value="Genomic_DNA"/>
</dbReference>
<keyword evidence="1" id="KW-1133">Transmembrane helix</keyword>
<keyword evidence="1" id="KW-0812">Transmembrane</keyword>